<proteinExistence type="inferred from homology"/>
<dbReference type="InterPro" id="IPR003509">
    <property type="entry name" value="UPF0102_YraN-like"/>
</dbReference>
<name>A0A7W4Z536_9GAMM</name>
<sequence>MRRKATAANRTQFGNFVEEQTCRWLTQQGVHILERNFRCRSGEIDIIGRHRGFLVFIEVRFRRSNRYGGAAASVDARKQLKLAKAAQFFLLRHRALQNAACRFDVIAVSGKNVQPGSDQLEFDWHRAAFSLDDISHAF</sequence>
<dbReference type="InterPro" id="IPR011856">
    <property type="entry name" value="tRNA_endonuc-like_dom_sf"/>
</dbReference>
<accession>A0A7W4Z536</accession>
<organism evidence="3 4">
    <name type="scientific">Litorivivens lipolytica</name>
    <dbReference type="NCBI Taxonomy" id="1524264"/>
    <lineage>
        <taxon>Bacteria</taxon>
        <taxon>Pseudomonadati</taxon>
        <taxon>Pseudomonadota</taxon>
        <taxon>Gammaproteobacteria</taxon>
        <taxon>Litorivivens</taxon>
    </lineage>
</organism>
<evidence type="ECO:0000313" key="4">
    <source>
        <dbReference type="Proteomes" id="UP000537130"/>
    </source>
</evidence>
<keyword evidence="3" id="KW-0540">Nuclease</keyword>
<dbReference type="HAMAP" id="MF_00048">
    <property type="entry name" value="UPF0102"/>
    <property type="match status" value="1"/>
</dbReference>
<dbReference type="RefSeq" id="WP_183409731.1">
    <property type="nucleotide sequence ID" value="NZ_JACHWY010000001.1"/>
</dbReference>
<dbReference type="Proteomes" id="UP000537130">
    <property type="component" value="Unassembled WGS sequence"/>
</dbReference>
<dbReference type="InterPro" id="IPR011335">
    <property type="entry name" value="Restrct_endonuc-II-like"/>
</dbReference>
<dbReference type="AlphaFoldDB" id="A0A7W4Z536"/>
<keyword evidence="3" id="KW-0255">Endonuclease</keyword>
<gene>
    <name evidence="3" type="ORF">FHR99_001325</name>
</gene>
<evidence type="ECO:0000313" key="3">
    <source>
        <dbReference type="EMBL" id="MBB3047089.1"/>
    </source>
</evidence>
<dbReference type="PANTHER" id="PTHR34039:SF1">
    <property type="entry name" value="UPF0102 PROTEIN YRAN"/>
    <property type="match status" value="1"/>
</dbReference>
<dbReference type="Gene3D" id="3.40.1350.10">
    <property type="match status" value="1"/>
</dbReference>
<comment type="similarity">
    <text evidence="1 2">Belongs to the UPF0102 family.</text>
</comment>
<dbReference type="NCBIfam" id="TIGR00252">
    <property type="entry name" value="YraN family protein"/>
    <property type="match status" value="1"/>
</dbReference>
<dbReference type="Pfam" id="PF02021">
    <property type="entry name" value="UPF0102"/>
    <property type="match status" value="1"/>
</dbReference>
<protein>
    <recommendedName>
        <fullName evidence="2">UPF0102 protein FHR99_001325</fullName>
    </recommendedName>
</protein>
<dbReference type="SUPFAM" id="SSF52980">
    <property type="entry name" value="Restriction endonuclease-like"/>
    <property type="match status" value="1"/>
</dbReference>
<evidence type="ECO:0000256" key="1">
    <source>
        <dbReference type="ARBA" id="ARBA00006738"/>
    </source>
</evidence>
<dbReference type="PANTHER" id="PTHR34039">
    <property type="entry name" value="UPF0102 PROTEIN YRAN"/>
    <property type="match status" value="1"/>
</dbReference>
<keyword evidence="3" id="KW-0378">Hydrolase</keyword>
<dbReference type="GO" id="GO:0004519">
    <property type="term" value="F:endonuclease activity"/>
    <property type="evidence" value="ECO:0007669"/>
    <property type="project" value="UniProtKB-KW"/>
</dbReference>
<comment type="caution">
    <text evidence="3">The sequence shown here is derived from an EMBL/GenBank/DDBJ whole genome shotgun (WGS) entry which is preliminary data.</text>
</comment>
<dbReference type="CDD" id="cd20736">
    <property type="entry name" value="PoNe_Nuclease"/>
    <property type="match status" value="1"/>
</dbReference>
<dbReference type="EMBL" id="JACHWY010000001">
    <property type="protein sequence ID" value="MBB3047089.1"/>
    <property type="molecule type" value="Genomic_DNA"/>
</dbReference>
<dbReference type="GO" id="GO:0003676">
    <property type="term" value="F:nucleic acid binding"/>
    <property type="evidence" value="ECO:0007669"/>
    <property type="project" value="InterPro"/>
</dbReference>
<reference evidence="3 4" key="1">
    <citation type="submission" date="2020-08" db="EMBL/GenBank/DDBJ databases">
        <title>Genomic Encyclopedia of Type Strains, Phase III (KMG-III): the genomes of soil and plant-associated and newly described type strains.</title>
        <authorList>
            <person name="Whitman W."/>
        </authorList>
    </citation>
    <scope>NUCLEOTIDE SEQUENCE [LARGE SCALE GENOMIC DNA]</scope>
    <source>
        <strain evidence="3 4">CECT 8654</strain>
    </source>
</reference>
<dbReference type="NCBIfam" id="NF009150">
    <property type="entry name" value="PRK12497.1-3"/>
    <property type="match status" value="1"/>
</dbReference>
<evidence type="ECO:0000256" key="2">
    <source>
        <dbReference type="HAMAP-Rule" id="MF_00048"/>
    </source>
</evidence>
<keyword evidence="4" id="KW-1185">Reference proteome</keyword>